<evidence type="ECO:0000256" key="11">
    <source>
        <dbReference type="ARBA" id="ARBA00023026"/>
    </source>
</evidence>
<evidence type="ECO:0000256" key="5">
    <source>
        <dbReference type="ARBA" id="ARBA00022643"/>
    </source>
</evidence>
<evidence type="ECO:0000256" key="3">
    <source>
        <dbReference type="ARBA" id="ARBA00022553"/>
    </source>
</evidence>
<accession>A0ABZ2FWE1</accession>
<keyword evidence="16" id="KW-1185">Reference proteome</keyword>
<evidence type="ECO:0000256" key="8">
    <source>
        <dbReference type="ARBA" id="ARBA00022741"/>
    </source>
</evidence>
<feature type="domain" description="PAS" evidence="13">
    <location>
        <begin position="342"/>
        <end position="412"/>
    </location>
</feature>
<dbReference type="Pfam" id="PF08448">
    <property type="entry name" value="PAS_4"/>
    <property type="match status" value="1"/>
</dbReference>
<dbReference type="SUPFAM" id="SSF55785">
    <property type="entry name" value="PYP-like sensor domain (PAS domain)"/>
    <property type="match status" value="1"/>
</dbReference>
<keyword evidence="3" id="KW-0597">Phosphoprotein</keyword>
<gene>
    <name evidence="15" type="ORF">V6R86_00200</name>
</gene>
<dbReference type="InterPro" id="IPR036890">
    <property type="entry name" value="HATPase_C_sf"/>
</dbReference>
<keyword evidence="5" id="KW-0288">FMN</keyword>
<dbReference type="InterPro" id="IPR000700">
    <property type="entry name" value="PAS-assoc_C"/>
</dbReference>
<keyword evidence="12" id="KW-0472">Membrane</keyword>
<keyword evidence="9 15" id="KW-0418">Kinase</keyword>
<dbReference type="Pfam" id="PF07536">
    <property type="entry name" value="HWE_HK"/>
    <property type="match status" value="1"/>
</dbReference>
<dbReference type="RefSeq" id="WP_338501067.1">
    <property type="nucleotide sequence ID" value="NZ_CP145607.1"/>
</dbReference>
<dbReference type="PANTHER" id="PTHR41523">
    <property type="entry name" value="TWO-COMPONENT SYSTEM SENSOR PROTEIN"/>
    <property type="match status" value="1"/>
</dbReference>
<dbReference type="SUPFAM" id="SSF55874">
    <property type="entry name" value="ATPase domain of HSP90 chaperone/DNA topoisomerase II/histidine kinase"/>
    <property type="match status" value="1"/>
</dbReference>
<dbReference type="EMBL" id="CP145607">
    <property type="protein sequence ID" value="WWM69162.1"/>
    <property type="molecule type" value="Genomic_DNA"/>
</dbReference>
<dbReference type="InterPro" id="IPR035965">
    <property type="entry name" value="PAS-like_dom_sf"/>
</dbReference>
<dbReference type="PANTHER" id="PTHR41523:SF7">
    <property type="entry name" value="HISTIDINE KINASE"/>
    <property type="match status" value="1"/>
</dbReference>
<name>A0ABZ2FWE1_9SPHN</name>
<evidence type="ECO:0000259" key="13">
    <source>
        <dbReference type="PROSITE" id="PS50112"/>
    </source>
</evidence>
<evidence type="ECO:0000256" key="9">
    <source>
        <dbReference type="ARBA" id="ARBA00022777"/>
    </source>
</evidence>
<evidence type="ECO:0000256" key="10">
    <source>
        <dbReference type="ARBA" id="ARBA00022840"/>
    </source>
</evidence>
<proteinExistence type="predicted"/>
<feature type="transmembrane region" description="Helical" evidence="12">
    <location>
        <begin position="269"/>
        <end position="292"/>
    </location>
</feature>
<keyword evidence="6" id="KW-0808">Transferase</keyword>
<feature type="domain" description="PAC" evidence="14">
    <location>
        <begin position="415"/>
        <end position="466"/>
    </location>
</feature>
<organism evidence="15 16">
    <name type="scientific">Sphingomonas kaistensis</name>
    <dbReference type="NCBI Taxonomy" id="298708"/>
    <lineage>
        <taxon>Bacteria</taxon>
        <taxon>Pseudomonadati</taxon>
        <taxon>Pseudomonadota</taxon>
        <taxon>Alphaproteobacteria</taxon>
        <taxon>Sphingomonadales</taxon>
        <taxon>Sphingomonadaceae</taxon>
        <taxon>Sphingomonas</taxon>
    </lineage>
</organism>
<evidence type="ECO:0000313" key="15">
    <source>
        <dbReference type="EMBL" id="WWM69162.1"/>
    </source>
</evidence>
<keyword evidence="4" id="KW-0285">Flavoprotein</keyword>
<dbReference type="SMART" id="SM00911">
    <property type="entry name" value="HWE_HK"/>
    <property type="match status" value="1"/>
</dbReference>
<sequence length="661" mass="71524">MRSVRNYLVTASIMLVALVVAAALLILSQVESASQRQAEQQLLATTRALSLVVDGELKRYESILTALATSSEVSQQDWKRVDARARQLGLGPDAWLLVSDRSGRQLVNTALPAGAALPAGPPPEDMWRELDRGRSRVCNLSEGLIERQILCVDIASRASGSPPVALSIIMRPAQLERILKDQRVGRAYTTVIDRTGRIIWRNRDADRWIGKPATKDIRAALRTRSESVQQSKSLEGTPTLAAFSRSAYSGWTFLVAVPRADLGVQGTGLLSLSAGSAVLLIIMGALVGLFTARQVTRATKRLALSAAQIERGASPDFARTGLAEIDAAGLALQSAFNARKSTEERYRLIFEQTSDLILTADLDQIITDCNHSAAAAVGLSREEVIGKRIADFISESDYTRTTGMLQRKLDAGGTTKYDVQVRNKAGAWLFWEINSGLLFQDGAPIGLHVVGRDVTERKKAETRQQLLIDELNHRVKNTLAIVQALAQQSFKGGRPPAEERATFEARLSALAAAHNLLTNAAWESVSLSQVVETAMATVCGTELRRYHIAGPEVRLGPQAAVSFALALHELCTNAIKYGALSNDSGTISIRWHLEGSGDDPELLLVWTEKGGPAVQAPPKRGFGTRMIERALASDLNARVQISFEEHGVVCSLSAPVSSMSA</sequence>
<evidence type="ECO:0000259" key="14">
    <source>
        <dbReference type="PROSITE" id="PS50113"/>
    </source>
</evidence>
<evidence type="ECO:0000256" key="7">
    <source>
        <dbReference type="ARBA" id="ARBA00022737"/>
    </source>
</evidence>
<protein>
    <recommendedName>
        <fullName evidence="2">histidine kinase</fullName>
        <ecNumber evidence="2">2.7.13.3</ecNumber>
    </recommendedName>
</protein>
<dbReference type="NCBIfam" id="TIGR00229">
    <property type="entry name" value="sensory_box"/>
    <property type="match status" value="1"/>
</dbReference>
<dbReference type="SMART" id="SM00091">
    <property type="entry name" value="PAS"/>
    <property type="match status" value="1"/>
</dbReference>
<evidence type="ECO:0000256" key="1">
    <source>
        <dbReference type="ARBA" id="ARBA00000085"/>
    </source>
</evidence>
<reference evidence="15 16" key="1">
    <citation type="submission" date="2024-02" db="EMBL/GenBank/DDBJ databases">
        <title>Full genome sequence of Sphingomonas kaistensis.</title>
        <authorList>
            <person name="Poletto B.L."/>
            <person name="Silva G."/>
            <person name="Galante D."/>
            <person name="Campos K.R."/>
            <person name="Santos M.B.N."/>
            <person name="Sacchi C.T."/>
        </authorList>
    </citation>
    <scope>NUCLEOTIDE SEQUENCE [LARGE SCALE GENOMIC DNA]</scope>
    <source>
        <strain evidence="15 16">MA4R</strain>
    </source>
</reference>
<keyword evidence="11" id="KW-0843">Virulence</keyword>
<dbReference type="CDD" id="cd18774">
    <property type="entry name" value="PDC2_HK_sensor"/>
    <property type="match status" value="1"/>
</dbReference>
<dbReference type="InterPro" id="IPR011102">
    <property type="entry name" value="Sig_transdc_His_kinase_HWE"/>
</dbReference>
<dbReference type="Gene3D" id="3.30.450.20">
    <property type="entry name" value="PAS domain"/>
    <property type="match status" value="1"/>
</dbReference>
<evidence type="ECO:0000256" key="4">
    <source>
        <dbReference type="ARBA" id="ARBA00022630"/>
    </source>
</evidence>
<keyword evidence="8" id="KW-0547">Nucleotide-binding</keyword>
<dbReference type="Proteomes" id="UP001382935">
    <property type="component" value="Chromosome"/>
</dbReference>
<dbReference type="PROSITE" id="PS50113">
    <property type="entry name" value="PAC"/>
    <property type="match status" value="1"/>
</dbReference>
<dbReference type="InterPro" id="IPR013656">
    <property type="entry name" value="PAS_4"/>
</dbReference>
<evidence type="ECO:0000256" key="6">
    <source>
        <dbReference type="ARBA" id="ARBA00022679"/>
    </source>
</evidence>
<keyword evidence="7" id="KW-0677">Repeat</keyword>
<dbReference type="EC" id="2.7.13.3" evidence="2"/>
<evidence type="ECO:0000313" key="16">
    <source>
        <dbReference type="Proteomes" id="UP001382935"/>
    </source>
</evidence>
<dbReference type="PROSITE" id="PS50112">
    <property type="entry name" value="PAS"/>
    <property type="match status" value="1"/>
</dbReference>
<dbReference type="InterPro" id="IPR000014">
    <property type="entry name" value="PAS"/>
</dbReference>
<dbReference type="GO" id="GO:0016301">
    <property type="term" value="F:kinase activity"/>
    <property type="evidence" value="ECO:0007669"/>
    <property type="project" value="UniProtKB-KW"/>
</dbReference>
<keyword evidence="10" id="KW-0067">ATP-binding</keyword>
<evidence type="ECO:0000256" key="2">
    <source>
        <dbReference type="ARBA" id="ARBA00012438"/>
    </source>
</evidence>
<evidence type="ECO:0000256" key="12">
    <source>
        <dbReference type="SAM" id="Phobius"/>
    </source>
</evidence>
<keyword evidence="12" id="KW-1133">Transmembrane helix</keyword>
<keyword evidence="12" id="KW-0812">Transmembrane</keyword>
<comment type="catalytic activity">
    <reaction evidence="1">
        <text>ATP + protein L-histidine = ADP + protein N-phospho-L-histidine.</text>
        <dbReference type="EC" id="2.7.13.3"/>
    </reaction>
</comment>
<dbReference type="Gene3D" id="3.30.565.10">
    <property type="entry name" value="Histidine kinase-like ATPase, C-terminal domain"/>
    <property type="match status" value="1"/>
</dbReference>
<dbReference type="CDD" id="cd00130">
    <property type="entry name" value="PAS"/>
    <property type="match status" value="1"/>
</dbReference>